<comment type="caution">
    <text evidence="1">The sequence shown here is derived from an EMBL/GenBank/DDBJ whole genome shotgun (WGS) entry which is preliminary data.</text>
</comment>
<dbReference type="EMBL" id="JARQWQ010000006">
    <property type="protein sequence ID" value="KAK2571209.1"/>
    <property type="molecule type" value="Genomic_DNA"/>
</dbReference>
<proteinExistence type="predicted"/>
<organism evidence="1 2">
    <name type="scientific">Acropora cervicornis</name>
    <name type="common">Staghorn coral</name>
    <dbReference type="NCBI Taxonomy" id="6130"/>
    <lineage>
        <taxon>Eukaryota</taxon>
        <taxon>Metazoa</taxon>
        <taxon>Cnidaria</taxon>
        <taxon>Anthozoa</taxon>
        <taxon>Hexacorallia</taxon>
        <taxon>Scleractinia</taxon>
        <taxon>Astrocoeniina</taxon>
        <taxon>Acroporidae</taxon>
        <taxon>Acropora</taxon>
    </lineage>
</organism>
<name>A0AAD9R164_ACRCE</name>
<dbReference type="AlphaFoldDB" id="A0AAD9R164"/>
<protein>
    <submittedName>
        <fullName evidence="1">Uncharacterized protein</fullName>
    </submittedName>
</protein>
<evidence type="ECO:0000313" key="2">
    <source>
        <dbReference type="Proteomes" id="UP001249851"/>
    </source>
</evidence>
<evidence type="ECO:0000313" key="1">
    <source>
        <dbReference type="EMBL" id="KAK2571209.1"/>
    </source>
</evidence>
<keyword evidence="2" id="KW-1185">Reference proteome</keyword>
<reference evidence="1" key="1">
    <citation type="journal article" date="2023" name="G3 (Bethesda)">
        <title>Whole genome assembly and annotation of the endangered Caribbean coral Acropora cervicornis.</title>
        <authorList>
            <person name="Selwyn J.D."/>
            <person name="Vollmer S.V."/>
        </authorList>
    </citation>
    <scope>NUCLEOTIDE SEQUENCE</scope>
    <source>
        <strain evidence="1">K2</strain>
    </source>
</reference>
<accession>A0AAD9R164</accession>
<reference evidence="1" key="2">
    <citation type="journal article" date="2023" name="Science">
        <title>Genomic signatures of disease resistance in endangered staghorn corals.</title>
        <authorList>
            <person name="Vollmer S.V."/>
            <person name="Selwyn J.D."/>
            <person name="Despard B.A."/>
            <person name="Roesel C.L."/>
        </authorList>
    </citation>
    <scope>NUCLEOTIDE SEQUENCE</scope>
    <source>
        <strain evidence="1">K2</strain>
    </source>
</reference>
<dbReference type="Proteomes" id="UP001249851">
    <property type="component" value="Unassembled WGS sequence"/>
</dbReference>
<gene>
    <name evidence="1" type="ORF">P5673_003775</name>
</gene>
<sequence length="85" mass="10125">MNTSLNQRRFKIVLKLPVGLRYKTYRGHATHRLSKLLMLNRICSRNNSFYFCKKILEQTNQINRADNWRSSIGDKRRPVVGFNLK</sequence>